<evidence type="ECO:0000256" key="5">
    <source>
        <dbReference type="ARBA" id="ARBA00022692"/>
    </source>
</evidence>
<dbReference type="PIRSF" id="PIRSF006060">
    <property type="entry name" value="AA_transporter"/>
    <property type="match status" value="1"/>
</dbReference>
<keyword evidence="5 9" id="KW-0812">Transmembrane</keyword>
<gene>
    <name evidence="10" type="ORF">PECUL_23A054349</name>
</gene>
<feature type="transmembrane region" description="Helical" evidence="9">
    <location>
        <begin position="307"/>
        <end position="331"/>
    </location>
</feature>
<evidence type="ECO:0000256" key="7">
    <source>
        <dbReference type="ARBA" id="ARBA00023136"/>
    </source>
</evidence>
<feature type="transmembrane region" description="Helical" evidence="9">
    <location>
        <begin position="415"/>
        <end position="437"/>
    </location>
</feature>
<name>A0AAD1W6N3_PELCU</name>
<feature type="transmembrane region" description="Helical" evidence="9">
    <location>
        <begin position="443"/>
        <end position="463"/>
    </location>
</feature>
<evidence type="ECO:0000256" key="6">
    <source>
        <dbReference type="ARBA" id="ARBA00022989"/>
    </source>
</evidence>
<keyword evidence="7 9" id="KW-0472">Membrane</keyword>
<feature type="transmembrane region" description="Helical" evidence="9">
    <location>
        <begin position="66"/>
        <end position="87"/>
    </location>
</feature>
<dbReference type="Gene3D" id="1.20.1740.10">
    <property type="entry name" value="Amino acid/polyamine transporter I"/>
    <property type="match status" value="1"/>
</dbReference>
<keyword evidence="11" id="KW-1185">Reference proteome</keyword>
<dbReference type="GO" id="GO:0016324">
    <property type="term" value="C:apical plasma membrane"/>
    <property type="evidence" value="ECO:0007669"/>
    <property type="project" value="UniProtKB-SubCell"/>
</dbReference>
<reference evidence="10" key="1">
    <citation type="submission" date="2022-03" db="EMBL/GenBank/DDBJ databases">
        <authorList>
            <person name="Alioto T."/>
            <person name="Alioto T."/>
            <person name="Gomez Garrido J."/>
        </authorList>
    </citation>
    <scope>NUCLEOTIDE SEQUENCE</scope>
</reference>
<evidence type="ECO:0000256" key="4">
    <source>
        <dbReference type="ARBA" id="ARBA00022475"/>
    </source>
</evidence>
<dbReference type="EMBL" id="OW240915">
    <property type="protein sequence ID" value="CAH2285502.1"/>
    <property type="molecule type" value="Genomic_DNA"/>
</dbReference>
<accession>A0AAD1W6N3</accession>
<keyword evidence="8" id="KW-1015">Disulfide bond</keyword>
<comment type="subcellular location">
    <subcellularLocation>
        <location evidence="1">Apical cell membrane</location>
        <topology evidence="1">Multi-pass membrane protein</topology>
    </subcellularLocation>
</comment>
<protein>
    <submittedName>
        <fullName evidence="10">Solute carrier family 7 member 13</fullName>
    </submittedName>
</protein>
<organism evidence="10 11">
    <name type="scientific">Pelobates cultripes</name>
    <name type="common">Western spadefoot toad</name>
    <dbReference type="NCBI Taxonomy" id="61616"/>
    <lineage>
        <taxon>Eukaryota</taxon>
        <taxon>Metazoa</taxon>
        <taxon>Chordata</taxon>
        <taxon>Craniata</taxon>
        <taxon>Vertebrata</taxon>
        <taxon>Euteleostomi</taxon>
        <taxon>Amphibia</taxon>
        <taxon>Batrachia</taxon>
        <taxon>Anura</taxon>
        <taxon>Pelobatoidea</taxon>
        <taxon>Pelobatidae</taxon>
        <taxon>Pelobates</taxon>
    </lineage>
</organism>
<dbReference type="FunFam" id="1.20.1740.10:FF:000036">
    <property type="entry name" value="Solute carrier family 7 member 13"/>
    <property type="match status" value="1"/>
</dbReference>
<dbReference type="GO" id="GO:0015179">
    <property type="term" value="F:L-amino acid transmembrane transporter activity"/>
    <property type="evidence" value="ECO:0007669"/>
    <property type="project" value="TreeGrafter"/>
</dbReference>
<dbReference type="Proteomes" id="UP001295444">
    <property type="component" value="Chromosome 04"/>
</dbReference>
<feature type="transmembrane region" description="Helical" evidence="9">
    <location>
        <begin position="33"/>
        <end position="54"/>
    </location>
</feature>
<feature type="transmembrane region" description="Helical" evidence="9">
    <location>
        <begin position="183"/>
        <end position="204"/>
    </location>
</feature>
<dbReference type="Pfam" id="PF13520">
    <property type="entry name" value="AA_permease_2"/>
    <property type="match status" value="1"/>
</dbReference>
<feature type="transmembrane region" description="Helical" evidence="9">
    <location>
        <begin position="107"/>
        <end position="124"/>
    </location>
</feature>
<evidence type="ECO:0000256" key="2">
    <source>
        <dbReference type="ARBA" id="ARBA00009523"/>
    </source>
</evidence>
<comment type="similarity">
    <text evidence="2">Belongs to the amino acid-polyamine-organocation (APC) superfamily.</text>
</comment>
<feature type="transmembrane region" description="Helical" evidence="9">
    <location>
        <begin position="157"/>
        <end position="177"/>
    </location>
</feature>
<feature type="transmembrane region" description="Helical" evidence="9">
    <location>
        <begin position="380"/>
        <end position="403"/>
    </location>
</feature>
<dbReference type="InterPro" id="IPR050598">
    <property type="entry name" value="AminoAcid_Transporter"/>
</dbReference>
<evidence type="ECO:0000256" key="9">
    <source>
        <dbReference type="SAM" id="Phobius"/>
    </source>
</evidence>
<feature type="transmembrane region" description="Helical" evidence="9">
    <location>
        <begin position="352"/>
        <end position="374"/>
    </location>
</feature>
<feature type="transmembrane region" description="Helical" evidence="9">
    <location>
        <begin position="262"/>
        <end position="283"/>
    </location>
</feature>
<keyword evidence="3" id="KW-0813">Transport</keyword>
<sequence length="495" mass="54820">MSLKSNMPEEETVSQHSESASELTGKVRLKRSLGYFDSVCFLIGSIVGAGIFVSPAGVLEYSQLNVGVSLCIWAASGVLTMMCSLCYAELGSALPYAGGEFFHVNRGLGSLPAFIFIWTLTLFIRPASNAARSLTFAEYVTKPFYSGCPAPDLVKKMIAIGILWVLGIINTISVKLATWVQNIFTVLKMLALCLIVIYGIVLLATDKNSTRNFQNAFDGPVPNAAQIAESFFQGLYAFGGWNFLNYLAEEIKHPSKNIPRTVYTSITAVIVFYLLVNISYLTVLSPREIVSSAAVSVTWADRTIPTVAWIIPVSVAVSIFGSLNGGMFMLGRLNYAGSKEGHLPSIISMLHVQYLTPAPAMIISIILATIFVIPSELLSLTNYFTFCTWLLVGLTTASLIALRYREPNLHRPYKVFLPIAYVVVAVALFLVIAPIVQNPKIEYFYALLFMLSSLIVYFPFVYFKLRIPYFDRITCFLQIFLEVSPTDLYEDHKDQ</sequence>
<dbReference type="PANTHER" id="PTHR11785:SF348">
    <property type="entry name" value="ASC-TYPE AMINO ACID TRANSPORTER 2"/>
    <property type="match status" value="1"/>
</dbReference>
<dbReference type="InterPro" id="IPR002293">
    <property type="entry name" value="AA/rel_permease1"/>
</dbReference>
<keyword evidence="4" id="KW-1003">Cell membrane</keyword>
<evidence type="ECO:0000256" key="3">
    <source>
        <dbReference type="ARBA" id="ARBA00022448"/>
    </source>
</evidence>
<keyword evidence="6 9" id="KW-1133">Transmembrane helix</keyword>
<proteinExistence type="inferred from homology"/>
<evidence type="ECO:0000313" key="11">
    <source>
        <dbReference type="Proteomes" id="UP001295444"/>
    </source>
</evidence>
<evidence type="ECO:0000256" key="1">
    <source>
        <dbReference type="ARBA" id="ARBA00004424"/>
    </source>
</evidence>
<dbReference type="PANTHER" id="PTHR11785">
    <property type="entry name" value="AMINO ACID TRANSPORTER"/>
    <property type="match status" value="1"/>
</dbReference>
<evidence type="ECO:0000256" key="8">
    <source>
        <dbReference type="ARBA" id="ARBA00023157"/>
    </source>
</evidence>
<dbReference type="AlphaFoldDB" id="A0AAD1W6N3"/>
<evidence type="ECO:0000313" key="10">
    <source>
        <dbReference type="EMBL" id="CAH2285502.1"/>
    </source>
</evidence>